<organism evidence="5 6">
    <name type="scientific">Streptomyces phyllanthi</name>
    <dbReference type="NCBI Taxonomy" id="1803180"/>
    <lineage>
        <taxon>Bacteria</taxon>
        <taxon>Bacillati</taxon>
        <taxon>Actinomycetota</taxon>
        <taxon>Actinomycetes</taxon>
        <taxon>Kitasatosporales</taxon>
        <taxon>Streptomycetaceae</taxon>
        <taxon>Streptomyces</taxon>
    </lineage>
</organism>
<dbReference type="Pfam" id="PF12833">
    <property type="entry name" value="HTH_18"/>
    <property type="match status" value="1"/>
</dbReference>
<dbReference type="RefSeq" id="WP_322722533.1">
    <property type="nucleotide sequence ID" value="NZ_BAABEQ010000060.1"/>
</dbReference>
<dbReference type="InterPro" id="IPR020449">
    <property type="entry name" value="Tscrpt_reg_AraC-type_HTH"/>
</dbReference>
<dbReference type="SUPFAM" id="SSF46689">
    <property type="entry name" value="Homeodomain-like"/>
    <property type="match status" value="2"/>
</dbReference>
<keyword evidence="1" id="KW-0805">Transcription regulation</keyword>
<dbReference type="InterPro" id="IPR035418">
    <property type="entry name" value="AraC-bd_2"/>
</dbReference>
<evidence type="ECO:0000313" key="6">
    <source>
        <dbReference type="Proteomes" id="UP000326979"/>
    </source>
</evidence>
<dbReference type="PANTHER" id="PTHR46796">
    <property type="entry name" value="HTH-TYPE TRANSCRIPTIONAL ACTIVATOR RHAS-RELATED"/>
    <property type="match status" value="1"/>
</dbReference>
<accession>A0A5N8VUJ7</accession>
<dbReference type="AlphaFoldDB" id="A0A5N8VUJ7"/>
<protein>
    <submittedName>
        <fullName evidence="5">Helix-turn-helix domain-containing protein</fullName>
    </submittedName>
</protein>
<keyword evidence="6" id="KW-1185">Reference proteome</keyword>
<evidence type="ECO:0000256" key="3">
    <source>
        <dbReference type="ARBA" id="ARBA00023163"/>
    </source>
</evidence>
<comment type="caution">
    <text evidence="5">The sequence shown here is derived from an EMBL/GenBank/DDBJ whole genome shotgun (WGS) entry which is preliminary data.</text>
</comment>
<dbReference type="PRINTS" id="PR00032">
    <property type="entry name" value="HTHARAC"/>
</dbReference>
<dbReference type="Pfam" id="PF14525">
    <property type="entry name" value="AraC_binding_2"/>
    <property type="match status" value="1"/>
</dbReference>
<gene>
    <name evidence="5" type="ORF">FNH04_03045</name>
</gene>
<evidence type="ECO:0000313" key="5">
    <source>
        <dbReference type="EMBL" id="MPY38951.1"/>
    </source>
</evidence>
<sequence>MSLPIVSRVSTESVDPADRIDFWEEHNRRALVGLTCSSYSQQGLLATQANIELGGLRLADIAGNEHVIERTPRTCQALPKDSVFVSLMTGGRGVFFQEGGCLTLQAGDLILYDTRRSYLFGFPSPMRQLLVDIPREVFTTRCASGEVSAPMLFGRGSAAEGALASALGAVLADWATGRGSDDSVSTEATVLDLVRTLTAARLGGGSAPPAALSRLAVAKDYIDRHLADPGLSAGQVAEAIGVSARHLSRVFQPTGVSPSRHILEQRLAKAREELADPGSRHLTIAEVAHRWGFASQAHFTRVFRRRFDRTPGETRSALT</sequence>
<dbReference type="GO" id="GO:0003700">
    <property type="term" value="F:DNA-binding transcription factor activity"/>
    <property type="evidence" value="ECO:0007669"/>
    <property type="project" value="InterPro"/>
</dbReference>
<evidence type="ECO:0000259" key="4">
    <source>
        <dbReference type="PROSITE" id="PS01124"/>
    </source>
</evidence>
<dbReference type="EMBL" id="VJZE01000009">
    <property type="protein sequence ID" value="MPY38951.1"/>
    <property type="molecule type" value="Genomic_DNA"/>
</dbReference>
<evidence type="ECO:0000256" key="1">
    <source>
        <dbReference type="ARBA" id="ARBA00023015"/>
    </source>
</evidence>
<reference evidence="5 6" key="1">
    <citation type="submission" date="2019-07" db="EMBL/GenBank/DDBJ databases">
        <title>New species of Amycolatopsis and Streptomyces.</title>
        <authorList>
            <person name="Duangmal K."/>
            <person name="Teo W.F.A."/>
            <person name="Lipun K."/>
        </authorList>
    </citation>
    <scope>NUCLEOTIDE SEQUENCE [LARGE SCALE GENOMIC DNA]</scope>
    <source>
        <strain evidence="5 6">TISTR 2346</strain>
    </source>
</reference>
<dbReference type="Gene3D" id="1.10.10.60">
    <property type="entry name" value="Homeodomain-like"/>
    <property type="match status" value="1"/>
</dbReference>
<name>A0A5N8VUJ7_9ACTN</name>
<keyword evidence="2" id="KW-0238">DNA-binding</keyword>
<dbReference type="SMART" id="SM00342">
    <property type="entry name" value="HTH_ARAC"/>
    <property type="match status" value="1"/>
</dbReference>
<evidence type="ECO:0000256" key="2">
    <source>
        <dbReference type="ARBA" id="ARBA00023125"/>
    </source>
</evidence>
<dbReference type="PROSITE" id="PS01124">
    <property type="entry name" value="HTH_ARAC_FAMILY_2"/>
    <property type="match status" value="1"/>
</dbReference>
<feature type="domain" description="HTH araC/xylS-type" evidence="4">
    <location>
        <begin position="216"/>
        <end position="317"/>
    </location>
</feature>
<dbReference type="GO" id="GO:0043565">
    <property type="term" value="F:sequence-specific DNA binding"/>
    <property type="evidence" value="ECO:0007669"/>
    <property type="project" value="InterPro"/>
</dbReference>
<dbReference type="Proteomes" id="UP000326979">
    <property type="component" value="Unassembled WGS sequence"/>
</dbReference>
<keyword evidence="3" id="KW-0804">Transcription</keyword>
<dbReference type="InterPro" id="IPR018060">
    <property type="entry name" value="HTH_AraC"/>
</dbReference>
<dbReference type="InterPro" id="IPR009057">
    <property type="entry name" value="Homeodomain-like_sf"/>
</dbReference>
<dbReference type="InterPro" id="IPR018062">
    <property type="entry name" value="HTH_AraC-typ_CS"/>
</dbReference>
<dbReference type="PANTHER" id="PTHR46796:SF6">
    <property type="entry name" value="ARAC SUBFAMILY"/>
    <property type="match status" value="1"/>
</dbReference>
<dbReference type="InterPro" id="IPR050204">
    <property type="entry name" value="AraC_XylS_family_regulators"/>
</dbReference>
<proteinExistence type="predicted"/>
<dbReference type="PROSITE" id="PS00041">
    <property type="entry name" value="HTH_ARAC_FAMILY_1"/>
    <property type="match status" value="1"/>
</dbReference>